<dbReference type="AlphaFoldDB" id="A0A3D4T1R3"/>
<name>A0A3D4T1R3_9CORY</name>
<dbReference type="Proteomes" id="UP000261739">
    <property type="component" value="Unassembled WGS sequence"/>
</dbReference>
<dbReference type="STRING" id="863239.GCA_000213935_01790"/>
<evidence type="ECO:0000313" key="2">
    <source>
        <dbReference type="EMBL" id="HCT15486.1"/>
    </source>
</evidence>
<dbReference type="EMBL" id="DQID01000307">
    <property type="protein sequence ID" value="HCT15486.1"/>
    <property type="molecule type" value="Genomic_DNA"/>
</dbReference>
<dbReference type="PROSITE" id="PS00018">
    <property type="entry name" value="EF_HAND_1"/>
    <property type="match status" value="1"/>
</dbReference>
<reference evidence="2 3" key="1">
    <citation type="journal article" date="2018" name="Nat. Biotechnol.">
        <title>A standardized bacterial taxonomy based on genome phylogeny substantially revises the tree of life.</title>
        <authorList>
            <person name="Parks D.H."/>
            <person name="Chuvochina M."/>
            <person name="Waite D.W."/>
            <person name="Rinke C."/>
            <person name="Skarshewski A."/>
            <person name="Chaumeil P.A."/>
            <person name="Hugenholtz P."/>
        </authorList>
    </citation>
    <scope>NUCLEOTIDE SEQUENCE [LARGE SCALE GENOMIC DNA]</scope>
    <source>
        <strain evidence="2">UBA11247</strain>
    </source>
</reference>
<proteinExistence type="predicted"/>
<comment type="caution">
    <text evidence="2">The sequence shown here is derived from an EMBL/GenBank/DDBJ whole genome shotgun (WGS) entry which is preliminary data.</text>
</comment>
<accession>A0A3D4T1R3</accession>
<dbReference type="InterPro" id="IPR018247">
    <property type="entry name" value="EF_Hand_1_Ca_BS"/>
</dbReference>
<organism evidence="2 3">
    <name type="scientific">Corynebacterium nuruki</name>
    <dbReference type="NCBI Taxonomy" id="1032851"/>
    <lineage>
        <taxon>Bacteria</taxon>
        <taxon>Bacillati</taxon>
        <taxon>Actinomycetota</taxon>
        <taxon>Actinomycetes</taxon>
        <taxon>Mycobacteriales</taxon>
        <taxon>Corynebacteriaceae</taxon>
        <taxon>Corynebacterium</taxon>
    </lineage>
</organism>
<evidence type="ECO:0000313" key="3">
    <source>
        <dbReference type="Proteomes" id="UP000261739"/>
    </source>
</evidence>
<gene>
    <name evidence="2" type="ORF">DIW82_12090</name>
</gene>
<sequence>MALAGGLAACGDDDDNSADAAAFTEASQTGGARDEADRYGYLHTGKNRAVFGNDKERGGYDLDTRYCWDNHDVTDEVRHVFSDSKQERLFTQLQQTNEQCAAALDAVILQGYAELGALDTNGDKWIDQDEMTAGLGQAKYFVPAQLDYHDEHMSGVTDAIPVTRPYERHYVADATGTPAPSPRRTATPAPDPQPQQAAPEQDQWPSPPFTAQGGMEWAKKGPFASTYTCGQNQDLTPGVNMSECFTGPDGSAYYYFLRQAAR</sequence>
<protein>
    <submittedName>
        <fullName evidence="2">Uncharacterized protein</fullName>
    </submittedName>
</protein>
<feature type="region of interest" description="Disordered" evidence="1">
    <location>
        <begin position="173"/>
        <end position="216"/>
    </location>
</feature>
<evidence type="ECO:0000256" key="1">
    <source>
        <dbReference type="SAM" id="MobiDB-lite"/>
    </source>
</evidence>
<feature type="compositionally biased region" description="Low complexity" evidence="1">
    <location>
        <begin position="182"/>
        <end position="204"/>
    </location>
</feature>